<evidence type="ECO:0000313" key="12">
    <source>
        <dbReference type="EMBL" id="KXU38144.1"/>
    </source>
</evidence>
<feature type="signal peptide" evidence="9">
    <location>
        <begin position="1"/>
        <end position="20"/>
    </location>
</feature>
<feature type="chain" id="PRO_5007299454" description="Molecular chaperone" evidence="9">
    <location>
        <begin position="21"/>
        <end position="257"/>
    </location>
</feature>
<dbReference type="GO" id="GO:0071555">
    <property type="term" value="P:cell wall organization"/>
    <property type="evidence" value="ECO:0007669"/>
    <property type="project" value="InterPro"/>
</dbReference>
<dbReference type="GO" id="GO:0030288">
    <property type="term" value="C:outer membrane-bounded periplasmic space"/>
    <property type="evidence" value="ECO:0007669"/>
    <property type="project" value="InterPro"/>
</dbReference>
<name>A0A139SUD6_9GAMM</name>
<dbReference type="InterPro" id="IPR036316">
    <property type="entry name" value="Pili_assmbl_chap_C_dom_sf"/>
</dbReference>
<dbReference type="Proteomes" id="UP000072660">
    <property type="component" value="Unassembled WGS sequence"/>
</dbReference>
<dbReference type="Pfam" id="PF02753">
    <property type="entry name" value="PapD_C"/>
    <property type="match status" value="1"/>
</dbReference>
<feature type="domain" description="Pili assembly chaperone C-terminal" evidence="11">
    <location>
        <begin position="172"/>
        <end position="244"/>
    </location>
</feature>
<dbReference type="InterPro" id="IPR050643">
    <property type="entry name" value="Periplasmic_pilus_chap"/>
</dbReference>
<evidence type="ECO:0000259" key="11">
    <source>
        <dbReference type="Pfam" id="PF02753"/>
    </source>
</evidence>
<organism evidence="12 13">
    <name type="scientific">Ventosimonas gracilis</name>
    <dbReference type="NCBI Taxonomy" id="1680762"/>
    <lineage>
        <taxon>Bacteria</taxon>
        <taxon>Pseudomonadati</taxon>
        <taxon>Pseudomonadota</taxon>
        <taxon>Gammaproteobacteria</taxon>
        <taxon>Pseudomonadales</taxon>
        <taxon>Ventosimonadaceae</taxon>
        <taxon>Ventosimonas</taxon>
    </lineage>
</organism>
<dbReference type="EMBL" id="LSZO01000153">
    <property type="protein sequence ID" value="KXU38144.1"/>
    <property type="molecule type" value="Genomic_DNA"/>
</dbReference>
<dbReference type="InterPro" id="IPR016148">
    <property type="entry name" value="Pili_assmbl_chaperone_C"/>
</dbReference>
<accession>A0A139SUD6</accession>
<dbReference type="PANTHER" id="PTHR30251">
    <property type="entry name" value="PILUS ASSEMBLY CHAPERONE"/>
    <property type="match status" value="1"/>
</dbReference>
<keyword evidence="3" id="KW-1029">Fimbrium biogenesis</keyword>
<reference evidence="12 13" key="1">
    <citation type="submission" date="2016-02" db="EMBL/GenBank/DDBJ databases">
        <authorList>
            <person name="Wen L."/>
            <person name="He K."/>
            <person name="Yang H."/>
        </authorList>
    </citation>
    <scope>NUCLEOTIDE SEQUENCE [LARGE SCALE GENOMIC DNA]</scope>
    <source>
        <strain evidence="12 13">CV58</strain>
    </source>
</reference>
<dbReference type="PROSITE" id="PS00635">
    <property type="entry name" value="PILI_CHAPERONE"/>
    <property type="match status" value="1"/>
</dbReference>
<keyword evidence="7" id="KW-0393">Immunoglobulin domain</keyword>
<gene>
    <name evidence="12" type="ORF">AXE65_02655</name>
</gene>
<evidence type="ECO:0000256" key="5">
    <source>
        <dbReference type="ARBA" id="ARBA00022764"/>
    </source>
</evidence>
<keyword evidence="6 8" id="KW-0143">Chaperone</keyword>
<evidence type="ECO:0000256" key="6">
    <source>
        <dbReference type="ARBA" id="ARBA00023186"/>
    </source>
</evidence>
<evidence type="ECO:0000256" key="7">
    <source>
        <dbReference type="ARBA" id="ARBA00023319"/>
    </source>
</evidence>
<evidence type="ECO:0000256" key="9">
    <source>
        <dbReference type="SAM" id="SignalP"/>
    </source>
</evidence>
<evidence type="ECO:0000259" key="10">
    <source>
        <dbReference type="Pfam" id="PF00345"/>
    </source>
</evidence>
<comment type="similarity">
    <text evidence="2 8">Belongs to the periplasmic pilus chaperone family.</text>
</comment>
<evidence type="ECO:0000256" key="2">
    <source>
        <dbReference type="ARBA" id="ARBA00007399"/>
    </source>
</evidence>
<dbReference type="InterPro" id="IPR018046">
    <property type="entry name" value="Pili_assmbl_chaperone_CS"/>
</dbReference>
<sequence length="257" mass="28363">MFLKIFSVLLWLIAATVTQAGVVINGTRVIYREADGETVVQLLNKGEGPLLVQSWIDDGDAQAKIESLKVPFTLMPSVARIDPAKGQAIRVLLTRKELPTDRESLLWFNVLEIPPMPSRQLAKGDNLLQFSFRTRIKFFYRPAGLGSSPEDALKQLRFAIGHDAKGELTVRVSNPSPYHITFRSISLRHKQEGPALAELGNTYERMVSPAGELTLPLHWLDKAAAASGKLSLFFTAINDQGGDSRLQQGLLETDGRG</sequence>
<protein>
    <recommendedName>
        <fullName evidence="14">Molecular chaperone</fullName>
    </recommendedName>
</protein>
<dbReference type="SUPFAM" id="SSF49354">
    <property type="entry name" value="PapD-like"/>
    <property type="match status" value="1"/>
</dbReference>
<evidence type="ECO:0000256" key="1">
    <source>
        <dbReference type="ARBA" id="ARBA00004418"/>
    </source>
</evidence>
<dbReference type="PRINTS" id="PR00969">
    <property type="entry name" value="CHAPERONPILI"/>
</dbReference>
<dbReference type="InterPro" id="IPR013783">
    <property type="entry name" value="Ig-like_fold"/>
</dbReference>
<evidence type="ECO:0008006" key="14">
    <source>
        <dbReference type="Google" id="ProtNLM"/>
    </source>
</evidence>
<evidence type="ECO:0000256" key="3">
    <source>
        <dbReference type="ARBA" id="ARBA00022558"/>
    </source>
</evidence>
<comment type="caution">
    <text evidence="12">The sequence shown here is derived from an EMBL/GenBank/DDBJ whole genome shotgun (WGS) entry which is preliminary data.</text>
</comment>
<dbReference type="InterPro" id="IPR016147">
    <property type="entry name" value="Pili_assmbl_chaperone_N"/>
</dbReference>
<dbReference type="SUPFAM" id="SSF49584">
    <property type="entry name" value="Periplasmic chaperone C-domain"/>
    <property type="match status" value="1"/>
</dbReference>
<dbReference type="OrthoDB" id="9131059at2"/>
<keyword evidence="4 9" id="KW-0732">Signal</keyword>
<proteinExistence type="inferred from homology"/>
<dbReference type="Pfam" id="PF00345">
    <property type="entry name" value="PapD_N"/>
    <property type="match status" value="1"/>
</dbReference>
<dbReference type="Gene3D" id="2.60.40.10">
    <property type="entry name" value="Immunoglobulins"/>
    <property type="match status" value="2"/>
</dbReference>
<dbReference type="AlphaFoldDB" id="A0A139SUD6"/>
<evidence type="ECO:0000313" key="13">
    <source>
        <dbReference type="Proteomes" id="UP000072660"/>
    </source>
</evidence>
<comment type="subcellular location">
    <subcellularLocation>
        <location evidence="1 8">Periplasm</location>
    </subcellularLocation>
</comment>
<keyword evidence="5" id="KW-0574">Periplasm</keyword>
<dbReference type="InterPro" id="IPR008962">
    <property type="entry name" value="PapD-like_sf"/>
</dbReference>
<keyword evidence="13" id="KW-1185">Reference proteome</keyword>
<evidence type="ECO:0000256" key="8">
    <source>
        <dbReference type="RuleBase" id="RU003918"/>
    </source>
</evidence>
<dbReference type="RefSeq" id="WP_068390202.1">
    <property type="nucleotide sequence ID" value="NZ_LSZO01000153.1"/>
</dbReference>
<dbReference type="InterPro" id="IPR001829">
    <property type="entry name" value="Pili_assmbl_chaperone_bac"/>
</dbReference>
<feature type="domain" description="Pili assembly chaperone N-terminal" evidence="10">
    <location>
        <begin position="21"/>
        <end position="145"/>
    </location>
</feature>
<evidence type="ECO:0000256" key="4">
    <source>
        <dbReference type="ARBA" id="ARBA00022729"/>
    </source>
</evidence>
<dbReference type="PANTHER" id="PTHR30251:SF2">
    <property type="entry name" value="FIMBRIAL CHAPERONE YADV-RELATED"/>
    <property type="match status" value="1"/>
</dbReference>